<keyword evidence="6" id="KW-0966">Cell projection</keyword>
<organism evidence="6 7">
    <name type="scientific">Massilia aquatica</name>
    <dbReference type="NCBI Taxonomy" id="2609000"/>
    <lineage>
        <taxon>Bacteria</taxon>
        <taxon>Pseudomonadati</taxon>
        <taxon>Pseudomonadota</taxon>
        <taxon>Betaproteobacteria</taxon>
        <taxon>Burkholderiales</taxon>
        <taxon>Oxalobacteraceae</taxon>
        <taxon>Telluria group</taxon>
        <taxon>Massilia</taxon>
    </lineage>
</organism>
<dbReference type="Gene3D" id="2.60.40.4070">
    <property type="match status" value="1"/>
</dbReference>
<comment type="caution">
    <text evidence="6">The sequence shown here is derived from an EMBL/GenBank/DDBJ whole genome shotgun (WGS) entry which is preliminary data.</text>
</comment>
<sequence>MLTNHLNGANNQNLAGNANTVIGQAPASETQDMFTKLLVAQIRNQDPLEPSDPSQFVNQLSQLSQTEAMQSLAKLNSTSASVLESIQTLALGAQVGSDITVQTNSVRLDGSALKASITLQGASATNTVTLIGADGVKHDVQLGSRGAGPQQFSIDPVALGLAPGKYDIKVQTSAGALDAIEVIGRLDSVRMSAGGGVVLKVAGIGDVAPSSVTGFNGKSGASLAAANSSTAN</sequence>
<evidence type="ECO:0000256" key="5">
    <source>
        <dbReference type="RuleBase" id="RU362076"/>
    </source>
</evidence>
<accession>A0ABX0M6Q3</accession>
<evidence type="ECO:0000256" key="4">
    <source>
        <dbReference type="ARBA" id="ARBA00024746"/>
    </source>
</evidence>
<keyword evidence="3 5" id="KW-1005">Bacterial flagellum biogenesis</keyword>
<dbReference type="Proteomes" id="UP000819052">
    <property type="component" value="Unassembled WGS sequence"/>
</dbReference>
<comment type="function">
    <text evidence="4 5">Required for flagellar hook formation. May act as a scaffolding protein.</text>
</comment>
<name>A0ABX0M6Q3_9BURK</name>
<dbReference type="Gene3D" id="2.30.30.910">
    <property type="match status" value="1"/>
</dbReference>
<comment type="similarity">
    <text evidence="1 5">Belongs to the FlgD family.</text>
</comment>
<proteinExistence type="inferred from homology"/>
<keyword evidence="6" id="KW-0969">Cilium</keyword>
<keyword evidence="6" id="KW-0282">Flagellum</keyword>
<evidence type="ECO:0000256" key="3">
    <source>
        <dbReference type="ARBA" id="ARBA00022795"/>
    </source>
</evidence>
<evidence type="ECO:0000313" key="7">
    <source>
        <dbReference type="Proteomes" id="UP000819052"/>
    </source>
</evidence>
<evidence type="ECO:0000256" key="2">
    <source>
        <dbReference type="ARBA" id="ARBA00016013"/>
    </source>
</evidence>
<evidence type="ECO:0000313" key="6">
    <source>
        <dbReference type="EMBL" id="NHZ40027.1"/>
    </source>
</evidence>
<dbReference type="EMBL" id="VVIW01000003">
    <property type="protein sequence ID" value="NHZ40027.1"/>
    <property type="molecule type" value="Genomic_DNA"/>
</dbReference>
<evidence type="ECO:0000256" key="1">
    <source>
        <dbReference type="ARBA" id="ARBA00010577"/>
    </source>
</evidence>
<dbReference type="Pfam" id="PF03963">
    <property type="entry name" value="FlgD"/>
    <property type="match status" value="1"/>
</dbReference>
<keyword evidence="7" id="KW-1185">Reference proteome</keyword>
<dbReference type="InterPro" id="IPR005648">
    <property type="entry name" value="FlgD"/>
</dbReference>
<reference evidence="6 7" key="1">
    <citation type="submission" date="2019-09" db="EMBL/GenBank/DDBJ databases">
        <title>Taxonomy of Antarctic Massilia spp.: description of Massilia rubra sp. nov., Massilia aquatica sp. nov., Massilia mucilaginosa sp. nov., Massilia frigida sp. nov. isolated from streams, lakes and regoliths.</title>
        <authorList>
            <person name="Holochova P."/>
            <person name="Sedlacek I."/>
            <person name="Kralova S."/>
            <person name="Maslanova I."/>
            <person name="Busse H.-J."/>
            <person name="Stankova E."/>
            <person name="Vrbovska V."/>
            <person name="Kovarovic V."/>
            <person name="Bartak M."/>
            <person name="Svec P."/>
            <person name="Pantucek R."/>
        </authorList>
    </citation>
    <scope>NUCLEOTIDE SEQUENCE [LARGE SCALE GENOMIC DNA]</scope>
    <source>
        <strain evidence="6 7">CCM 8693</strain>
    </source>
</reference>
<gene>
    <name evidence="6" type="ORF">F1609_07615</name>
</gene>
<dbReference type="RefSeq" id="WP_167075882.1">
    <property type="nucleotide sequence ID" value="NZ_VVIW01000003.1"/>
</dbReference>
<protein>
    <recommendedName>
        <fullName evidence="2 5">Basal-body rod modification protein FlgD</fullName>
    </recommendedName>
</protein>